<sequence length="330" mass="37128">MAVNYAFGSCSGELETLNLPKTTLELLQASCAPGTWKQDHAVTKQWFAFCTTNHVIKPHKPSIAQVLQFLSELFDKGSSYISINTARSALSIILHSIDGEKVGCHPLVVRLLKGVSRRRPPQSKYVTTWDPAKVLNLFDSWEESDHLSLEKLSLKLVGLLALASGQRAQTLVSIKVDNIVINNDVQIIISDRLKTTKPGRITELLFSQYPTKKLCVKNTLEEYLKRTKIHRTSDRKQLLLSFRNPHNQITSQTLAKWLKRVLEMASINTNEFSAHSFRHASTSKALRSGVPIDSIFKAAGWSSNSKMFARFYNRPVVDNKNSFMSGVLKM</sequence>
<dbReference type="InterPro" id="IPR010998">
    <property type="entry name" value="Integrase_recombinase_N"/>
</dbReference>
<accession>A0A1D2MLS4</accession>
<dbReference type="PROSITE" id="PS51898">
    <property type="entry name" value="TYR_RECOMBINASE"/>
    <property type="match status" value="1"/>
</dbReference>
<dbReference type="Gene3D" id="1.10.150.130">
    <property type="match status" value="1"/>
</dbReference>
<comment type="caution">
    <text evidence="4">The sequence shown here is derived from an EMBL/GenBank/DDBJ whole genome shotgun (WGS) entry which is preliminary data.</text>
</comment>
<dbReference type="PANTHER" id="PTHR35617">
    <property type="entry name" value="PHAGE_INTEGRASE DOMAIN-CONTAINING PROTEIN"/>
    <property type="match status" value="1"/>
</dbReference>
<dbReference type="AlphaFoldDB" id="A0A1D2MLS4"/>
<keyword evidence="1" id="KW-0238">DNA-binding</keyword>
<dbReference type="SUPFAM" id="SSF56349">
    <property type="entry name" value="DNA breaking-rejoining enzymes"/>
    <property type="match status" value="1"/>
</dbReference>
<dbReference type="GO" id="GO:0003677">
    <property type="term" value="F:DNA binding"/>
    <property type="evidence" value="ECO:0007669"/>
    <property type="project" value="UniProtKB-KW"/>
</dbReference>
<gene>
    <name evidence="4" type="ORF">Ocin01_12804</name>
</gene>
<proteinExistence type="predicted"/>
<dbReference type="CDD" id="cd00397">
    <property type="entry name" value="DNA_BRE_C"/>
    <property type="match status" value="1"/>
</dbReference>
<evidence type="ECO:0000313" key="4">
    <source>
        <dbReference type="EMBL" id="ODM93878.1"/>
    </source>
</evidence>
<dbReference type="InterPro" id="IPR011010">
    <property type="entry name" value="DNA_brk_join_enz"/>
</dbReference>
<keyword evidence="5" id="KW-1185">Reference proteome</keyword>
<reference evidence="4 5" key="1">
    <citation type="journal article" date="2016" name="Genome Biol. Evol.">
        <title>Gene Family Evolution Reflects Adaptation to Soil Environmental Stressors in the Genome of the Collembolan Orchesella cincta.</title>
        <authorList>
            <person name="Faddeeva-Vakhrusheva A."/>
            <person name="Derks M.F."/>
            <person name="Anvar S.Y."/>
            <person name="Agamennone V."/>
            <person name="Suring W."/>
            <person name="Smit S."/>
            <person name="van Straalen N.M."/>
            <person name="Roelofs D."/>
        </authorList>
    </citation>
    <scope>NUCLEOTIDE SEQUENCE [LARGE SCALE GENOMIC DNA]</scope>
    <source>
        <tissue evidence="4">Mixed pool</tissue>
    </source>
</reference>
<keyword evidence="2" id="KW-0233">DNA recombination</keyword>
<dbReference type="STRING" id="48709.A0A1D2MLS4"/>
<dbReference type="Pfam" id="PF00589">
    <property type="entry name" value="Phage_integrase"/>
    <property type="match status" value="1"/>
</dbReference>
<organism evidence="4 5">
    <name type="scientific">Orchesella cincta</name>
    <name type="common">Springtail</name>
    <name type="synonym">Podura cincta</name>
    <dbReference type="NCBI Taxonomy" id="48709"/>
    <lineage>
        <taxon>Eukaryota</taxon>
        <taxon>Metazoa</taxon>
        <taxon>Ecdysozoa</taxon>
        <taxon>Arthropoda</taxon>
        <taxon>Hexapoda</taxon>
        <taxon>Collembola</taxon>
        <taxon>Entomobryomorpha</taxon>
        <taxon>Entomobryoidea</taxon>
        <taxon>Orchesellidae</taxon>
        <taxon>Orchesellinae</taxon>
        <taxon>Orchesella</taxon>
    </lineage>
</organism>
<dbReference type="InterPro" id="IPR013762">
    <property type="entry name" value="Integrase-like_cat_sf"/>
</dbReference>
<dbReference type="OMA" id="IHIDEIC"/>
<dbReference type="OrthoDB" id="7699712at2759"/>
<feature type="domain" description="Tyr recombinase" evidence="3">
    <location>
        <begin position="124"/>
        <end position="325"/>
    </location>
</feature>
<evidence type="ECO:0000313" key="5">
    <source>
        <dbReference type="Proteomes" id="UP000094527"/>
    </source>
</evidence>
<evidence type="ECO:0000259" key="3">
    <source>
        <dbReference type="PROSITE" id="PS51898"/>
    </source>
</evidence>
<dbReference type="EMBL" id="LJIJ01000898">
    <property type="protein sequence ID" value="ODM93878.1"/>
    <property type="molecule type" value="Genomic_DNA"/>
</dbReference>
<protein>
    <submittedName>
        <fullName evidence="4">Tyrosine recombinase XerC</fullName>
    </submittedName>
</protein>
<dbReference type="Gene3D" id="1.10.443.10">
    <property type="entry name" value="Intergrase catalytic core"/>
    <property type="match status" value="1"/>
</dbReference>
<dbReference type="Proteomes" id="UP000094527">
    <property type="component" value="Unassembled WGS sequence"/>
</dbReference>
<dbReference type="GO" id="GO:0006310">
    <property type="term" value="P:DNA recombination"/>
    <property type="evidence" value="ECO:0007669"/>
    <property type="project" value="UniProtKB-KW"/>
</dbReference>
<name>A0A1D2MLS4_ORCCI</name>
<dbReference type="GO" id="GO:0015074">
    <property type="term" value="P:DNA integration"/>
    <property type="evidence" value="ECO:0007669"/>
    <property type="project" value="InterPro"/>
</dbReference>
<dbReference type="PANTHER" id="PTHR35617:SF3">
    <property type="entry name" value="CORE-BINDING (CB) DOMAIN-CONTAINING PROTEIN"/>
    <property type="match status" value="1"/>
</dbReference>
<evidence type="ECO:0000256" key="2">
    <source>
        <dbReference type="ARBA" id="ARBA00023172"/>
    </source>
</evidence>
<dbReference type="InterPro" id="IPR002104">
    <property type="entry name" value="Integrase_catalytic"/>
</dbReference>
<evidence type="ECO:0000256" key="1">
    <source>
        <dbReference type="ARBA" id="ARBA00023125"/>
    </source>
</evidence>